<sequence length="126" mass="14281">MSPHRVKFTGIVQDNSDANFWDFKITDVENVLESEIEIKYAKKKGEVGDEDVLVNVLAIHKDAAITFSVAETALTKMKLVHCESSGKESWEPWDFKSPDHRDVGRVHQYKVHKSHSPDFLGDVEAV</sequence>
<dbReference type="AlphaFoldDB" id="A0A7S3H2L7"/>
<evidence type="ECO:0000313" key="1">
    <source>
        <dbReference type="EMBL" id="CAE0283218.1"/>
    </source>
</evidence>
<reference evidence="1" key="1">
    <citation type="submission" date="2021-01" db="EMBL/GenBank/DDBJ databases">
        <authorList>
            <person name="Corre E."/>
            <person name="Pelletier E."/>
            <person name="Niang G."/>
            <person name="Scheremetjew M."/>
            <person name="Finn R."/>
            <person name="Kale V."/>
            <person name="Holt S."/>
            <person name="Cochrane G."/>
            <person name="Meng A."/>
            <person name="Brown T."/>
            <person name="Cohen L."/>
        </authorList>
    </citation>
    <scope>NUCLEOTIDE SEQUENCE</scope>
    <source>
        <strain evidence="1">CCAP 955/1</strain>
    </source>
</reference>
<accession>A0A7S3H2L7</accession>
<dbReference type="EMBL" id="HBIC01024344">
    <property type="protein sequence ID" value="CAE0283218.1"/>
    <property type="molecule type" value="Transcribed_RNA"/>
</dbReference>
<protein>
    <submittedName>
        <fullName evidence="1">Uncharacterized protein</fullName>
    </submittedName>
</protein>
<organism evidence="1">
    <name type="scientific">Spumella elongata</name>
    <dbReference type="NCBI Taxonomy" id="89044"/>
    <lineage>
        <taxon>Eukaryota</taxon>
        <taxon>Sar</taxon>
        <taxon>Stramenopiles</taxon>
        <taxon>Ochrophyta</taxon>
        <taxon>Chrysophyceae</taxon>
        <taxon>Chromulinales</taxon>
        <taxon>Chromulinaceae</taxon>
        <taxon>Spumella</taxon>
    </lineage>
</organism>
<gene>
    <name evidence="1" type="ORF">SELO1098_LOCUS12052</name>
</gene>
<name>A0A7S3H2L7_9STRA</name>
<proteinExistence type="predicted"/>